<organism evidence="1 2">
    <name type="scientific">candidate division CSSED10-310 bacterium</name>
    <dbReference type="NCBI Taxonomy" id="2855610"/>
    <lineage>
        <taxon>Bacteria</taxon>
        <taxon>Bacteria division CSSED10-310</taxon>
    </lineage>
</organism>
<proteinExistence type="predicted"/>
<evidence type="ECO:0000313" key="2">
    <source>
        <dbReference type="Proteomes" id="UP001594351"/>
    </source>
</evidence>
<evidence type="ECO:0000313" key="1">
    <source>
        <dbReference type="EMBL" id="MFC1852457.1"/>
    </source>
</evidence>
<sequence>MFKEALNQLPLGVEQVYLRSDTQDKSGDQVIAWNRERCGSSEKAHAIMKHDLAGGTLPSGKFGALVRSAEEMQPGGKL</sequence>
<accession>A0ABV6Z1X8</accession>
<name>A0ABV6Z1X8_UNCC1</name>
<keyword evidence="2" id="KW-1185">Reference proteome</keyword>
<reference evidence="1 2" key="1">
    <citation type="submission" date="2024-09" db="EMBL/GenBank/DDBJ databases">
        <title>Laminarin stimulates single cell rates of sulfate reduction while oxygen inhibits transcriptomic activity in coastal marine sediment.</title>
        <authorList>
            <person name="Lindsay M."/>
            <person name="Orcutt B."/>
            <person name="Emerson D."/>
            <person name="Stepanauskas R."/>
            <person name="D'Angelo T."/>
        </authorList>
    </citation>
    <scope>NUCLEOTIDE SEQUENCE [LARGE SCALE GENOMIC DNA]</scope>
    <source>
        <strain evidence="1">SAG AM-311-K15</strain>
    </source>
</reference>
<protein>
    <submittedName>
        <fullName evidence="1">Uncharacterized protein</fullName>
    </submittedName>
</protein>
<gene>
    <name evidence="1" type="ORF">ACFL27_19845</name>
</gene>
<dbReference type="EMBL" id="JBHPBY010000315">
    <property type="protein sequence ID" value="MFC1852457.1"/>
    <property type="molecule type" value="Genomic_DNA"/>
</dbReference>
<comment type="caution">
    <text evidence="1">The sequence shown here is derived from an EMBL/GenBank/DDBJ whole genome shotgun (WGS) entry which is preliminary data.</text>
</comment>
<dbReference type="Proteomes" id="UP001594351">
    <property type="component" value="Unassembled WGS sequence"/>
</dbReference>